<dbReference type="HOGENOM" id="CLU_2638347_0_0_1"/>
<gene>
    <name evidence="1" type="ORF">M413DRAFT_382465</name>
</gene>
<proteinExistence type="predicted"/>
<accession>A0A0C2YR31</accession>
<keyword evidence="2" id="KW-1185">Reference proteome</keyword>
<dbReference type="AlphaFoldDB" id="A0A0C2YR31"/>
<dbReference type="Proteomes" id="UP000053424">
    <property type="component" value="Unassembled WGS sequence"/>
</dbReference>
<name>A0A0C2YR31_HEBCY</name>
<sequence>MTPRMSIPIGPKPCAQRRLQVLIGRRATQKGDEEFQPKKIPDHHRIPWSQLSSVLCLRCSSSTSPLSQVYFGKNSKV</sequence>
<evidence type="ECO:0000313" key="1">
    <source>
        <dbReference type="EMBL" id="KIM43502.1"/>
    </source>
</evidence>
<dbReference type="EMBL" id="KN831775">
    <property type="protein sequence ID" value="KIM43502.1"/>
    <property type="molecule type" value="Genomic_DNA"/>
</dbReference>
<organism evidence="1 2">
    <name type="scientific">Hebeloma cylindrosporum</name>
    <dbReference type="NCBI Taxonomy" id="76867"/>
    <lineage>
        <taxon>Eukaryota</taxon>
        <taxon>Fungi</taxon>
        <taxon>Dikarya</taxon>
        <taxon>Basidiomycota</taxon>
        <taxon>Agaricomycotina</taxon>
        <taxon>Agaricomycetes</taxon>
        <taxon>Agaricomycetidae</taxon>
        <taxon>Agaricales</taxon>
        <taxon>Agaricineae</taxon>
        <taxon>Hymenogastraceae</taxon>
        <taxon>Hebeloma</taxon>
    </lineage>
</organism>
<evidence type="ECO:0000313" key="2">
    <source>
        <dbReference type="Proteomes" id="UP000053424"/>
    </source>
</evidence>
<reference evidence="1 2" key="1">
    <citation type="submission" date="2014-04" db="EMBL/GenBank/DDBJ databases">
        <authorList>
            <consortium name="DOE Joint Genome Institute"/>
            <person name="Kuo A."/>
            <person name="Gay G."/>
            <person name="Dore J."/>
            <person name="Kohler A."/>
            <person name="Nagy L.G."/>
            <person name="Floudas D."/>
            <person name="Copeland A."/>
            <person name="Barry K.W."/>
            <person name="Cichocki N."/>
            <person name="Veneault-Fourrey C."/>
            <person name="LaButti K."/>
            <person name="Lindquist E.A."/>
            <person name="Lipzen A."/>
            <person name="Lundell T."/>
            <person name="Morin E."/>
            <person name="Murat C."/>
            <person name="Sun H."/>
            <person name="Tunlid A."/>
            <person name="Henrissat B."/>
            <person name="Grigoriev I.V."/>
            <person name="Hibbett D.S."/>
            <person name="Martin F."/>
            <person name="Nordberg H.P."/>
            <person name="Cantor M.N."/>
            <person name="Hua S.X."/>
        </authorList>
    </citation>
    <scope>NUCLEOTIDE SEQUENCE [LARGE SCALE GENOMIC DNA]</scope>
    <source>
        <strain evidence="2">h7</strain>
    </source>
</reference>
<reference evidence="2" key="2">
    <citation type="submission" date="2015-01" db="EMBL/GenBank/DDBJ databases">
        <title>Evolutionary Origins and Diversification of the Mycorrhizal Mutualists.</title>
        <authorList>
            <consortium name="DOE Joint Genome Institute"/>
            <consortium name="Mycorrhizal Genomics Consortium"/>
            <person name="Kohler A."/>
            <person name="Kuo A."/>
            <person name="Nagy L.G."/>
            <person name="Floudas D."/>
            <person name="Copeland A."/>
            <person name="Barry K.W."/>
            <person name="Cichocki N."/>
            <person name="Veneault-Fourrey C."/>
            <person name="LaButti K."/>
            <person name="Lindquist E.A."/>
            <person name="Lipzen A."/>
            <person name="Lundell T."/>
            <person name="Morin E."/>
            <person name="Murat C."/>
            <person name="Riley R."/>
            <person name="Ohm R."/>
            <person name="Sun H."/>
            <person name="Tunlid A."/>
            <person name="Henrissat B."/>
            <person name="Grigoriev I.V."/>
            <person name="Hibbett D.S."/>
            <person name="Martin F."/>
        </authorList>
    </citation>
    <scope>NUCLEOTIDE SEQUENCE [LARGE SCALE GENOMIC DNA]</scope>
    <source>
        <strain evidence="2">h7</strain>
    </source>
</reference>
<protein>
    <submittedName>
        <fullName evidence="1">Uncharacterized protein</fullName>
    </submittedName>
</protein>